<keyword evidence="3 8" id="KW-0436">Ligase</keyword>
<name>A0A7C9IJE6_9BACT</name>
<evidence type="ECO:0000259" key="9">
    <source>
        <dbReference type="Pfam" id="PF01259"/>
    </source>
</evidence>
<sequence>MHAVIETDIKAYPLLSRGKVRDIYALSPESLLLVTTDRISAYDVIMPDPIPLKGVILNQITLFWMEQFKDLIPNHLLAADTADFPAPLAPYAADLAGRAVVAKRAKPLPIECIVRGFITGSGLKDYQATGTVCGHALPAGLVESQILPEPIFTPSTKAELGAHDENITRDAARELLGTALFDKVEATSLAMYAKARDYARERGIIIADTKFEFGLLDGELILIDEVLTPDSSRFWPAEGYVAGKSQPSYDKQYLRDWLTAVGFNKQPPAPHLPEDVVAKTQEKYLTAYAVLTGKKLA</sequence>
<evidence type="ECO:0000256" key="3">
    <source>
        <dbReference type="ARBA" id="ARBA00022598"/>
    </source>
</evidence>
<comment type="catalytic activity">
    <reaction evidence="7 8">
        <text>5-amino-1-(5-phospho-D-ribosyl)imidazole-4-carboxylate + L-aspartate + ATP = (2S)-2-[5-amino-1-(5-phospho-beta-D-ribosyl)imidazole-4-carboxamido]succinate + ADP + phosphate + 2 H(+)</text>
        <dbReference type="Rhea" id="RHEA:22628"/>
        <dbReference type="ChEBI" id="CHEBI:15378"/>
        <dbReference type="ChEBI" id="CHEBI:29991"/>
        <dbReference type="ChEBI" id="CHEBI:30616"/>
        <dbReference type="ChEBI" id="CHEBI:43474"/>
        <dbReference type="ChEBI" id="CHEBI:58443"/>
        <dbReference type="ChEBI" id="CHEBI:77657"/>
        <dbReference type="ChEBI" id="CHEBI:456216"/>
        <dbReference type="EC" id="6.3.2.6"/>
    </reaction>
</comment>
<feature type="domain" description="SAICAR synthetase/ADE2 N-terminal" evidence="9">
    <location>
        <begin position="15"/>
        <end position="261"/>
    </location>
</feature>
<dbReference type="EC" id="6.3.2.6" evidence="8"/>
<comment type="caution">
    <text evidence="10">The sequence shown here is derived from an EMBL/GenBank/DDBJ whole genome shotgun (WGS) entry which is preliminary data.</text>
</comment>
<dbReference type="RefSeq" id="WP_160958652.1">
    <property type="nucleotide sequence ID" value="NZ_WVUD01000003.1"/>
</dbReference>
<dbReference type="EMBL" id="WVUD01000003">
    <property type="protein sequence ID" value="MYL82165.1"/>
    <property type="molecule type" value="Genomic_DNA"/>
</dbReference>
<dbReference type="SUPFAM" id="SSF56104">
    <property type="entry name" value="SAICAR synthase-like"/>
    <property type="match status" value="1"/>
</dbReference>
<evidence type="ECO:0000256" key="4">
    <source>
        <dbReference type="ARBA" id="ARBA00022741"/>
    </source>
</evidence>
<dbReference type="InterPro" id="IPR018236">
    <property type="entry name" value="SAICAR_synthetase_CS"/>
</dbReference>
<reference evidence="10 11" key="1">
    <citation type="submission" date="2020-01" db="EMBL/GenBank/DDBJ databases">
        <title>Genome sequence of Desulfovibrio aerotolerans DSM 16695(T).</title>
        <authorList>
            <person name="Karnachuk O."/>
            <person name="Avakyan M."/>
            <person name="Mardanov A."/>
            <person name="Kadnikov V."/>
            <person name="Ravin N."/>
        </authorList>
    </citation>
    <scope>NUCLEOTIDE SEQUENCE [LARGE SCALE GENOMIC DNA]</scope>
    <source>
        <strain evidence="10 11">DSM 16695</strain>
    </source>
</reference>
<keyword evidence="5 8" id="KW-0658">Purine biosynthesis</keyword>
<dbReference type="GO" id="GO:0005524">
    <property type="term" value="F:ATP binding"/>
    <property type="evidence" value="ECO:0007669"/>
    <property type="project" value="UniProtKB-KW"/>
</dbReference>
<dbReference type="Gene3D" id="3.30.470.20">
    <property type="entry name" value="ATP-grasp fold, B domain"/>
    <property type="match status" value="1"/>
</dbReference>
<proteinExistence type="inferred from homology"/>
<organism evidence="10 11">
    <name type="scientific">Solidesulfovibrio aerotolerans</name>
    <dbReference type="NCBI Taxonomy" id="295255"/>
    <lineage>
        <taxon>Bacteria</taxon>
        <taxon>Pseudomonadati</taxon>
        <taxon>Thermodesulfobacteriota</taxon>
        <taxon>Desulfovibrionia</taxon>
        <taxon>Desulfovibrionales</taxon>
        <taxon>Desulfovibrionaceae</taxon>
        <taxon>Solidesulfovibrio</taxon>
    </lineage>
</organism>
<dbReference type="FunFam" id="3.30.470.20:FF:000015">
    <property type="entry name" value="Phosphoribosylaminoimidazole-succinocarboxamide synthase"/>
    <property type="match status" value="1"/>
</dbReference>
<evidence type="ECO:0000256" key="8">
    <source>
        <dbReference type="HAMAP-Rule" id="MF_00137"/>
    </source>
</evidence>
<gene>
    <name evidence="8" type="primary">purC</name>
    <name evidence="10" type="ORF">GTA51_03300</name>
</gene>
<dbReference type="AlphaFoldDB" id="A0A7C9IJE6"/>
<dbReference type="Pfam" id="PF01259">
    <property type="entry name" value="SAICAR_synt"/>
    <property type="match status" value="1"/>
</dbReference>
<dbReference type="PANTHER" id="PTHR43700">
    <property type="entry name" value="PHOSPHORIBOSYLAMINOIMIDAZOLE-SUCCINOCARBOXAMIDE SYNTHASE"/>
    <property type="match status" value="1"/>
</dbReference>
<dbReference type="InterPro" id="IPR028923">
    <property type="entry name" value="SAICAR_synt/ADE2_N"/>
</dbReference>
<dbReference type="Proteomes" id="UP000482487">
    <property type="component" value="Unassembled WGS sequence"/>
</dbReference>
<dbReference type="InterPro" id="IPR001636">
    <property type="entry name" value="SAICAR_synth"/>
</dbReference>
<evidence type="ECO:0000256" key="7">
    <source>
        <dbReference type="ARBA" id="ARBA00048475"/>
    </source>
</evidence>
<comment type="pathway">
    <text evidence="1 8">Purine metabolism; IMP biosynthesis via de novo pathway; 5-amino-1-(5-phospho-D-ribosyl)imidazole-4-carboxamide from 5-amino-1-(5-phospho-D-ribosyl)imidazole-4-carboxylate: step 1/2.</text>
</comment>
<dbReference type="OrthoDB" id="9801549at2"/>
<dbReference type="CDD" id="cd01414">
    <property type="entry name" value="SAICAR_synt_Sc"/>
    <property type="match status" value="1"/>
</dbReference>
<keyword evidence="11" id="KW-1185">Reference proteome</keyword>
<dbReference type="GO" id="GO:0004639">
    <property type="term" value="F:phosphoribosylaminoimidazolesuccinocarboxamide synthase activity"/>
    <property type="evidence" value="ECO:0007669"/>
    <property type="project" value="UniProtKB-UniRule"/>
</dbReference>
<dbReference type="GO" id="GO:0006189">
    <property type="term" value="P:'de novo' IMP biosynthetic process"/>
    <property type="evidence" value="ECO:0007669"/>
    <property type="project" value="UniProtKB-UniRule"/>
</dbReference>
<dbReference type="NCBIfam" id="TIGR00081">
    <property type="entry name" value="purC"/>
    <property type="match status" value="1"/>
</dbReference>
<evidence type="ECO:0000313" key="10">
    <source>
        <dbReference type="EMBL" id="MYL82165.1"/>
    </source>
</evidence>
<evidence type="ECO:0000256" key="5">
    <source>
        <dbReference type="ARBA" id="ARBA00022755"/>
    </source>
</evidence>
<evidence type="ECO:0000256" key="1">
    <source>
        <dbReference type="ARBA" id="ARBA00004672"/>
    </source>
</evidence>
<dbReference type="Gene3D" id="3.30.200.20">
    <property type="entry name" value="Phosphorylase Kinase, domain 1"/>
    <property type="match status" value="1"/>
</dbReference>
<protein>
    <recommendedName>
        <fullName evidence="8">Phosphoribosylaminoimidazole-succinocarboxamide synthase</fullName>
        <ecNumber evidence="8">6.3.2.6</ecNumber>
    </recommendedName>
    <alternativeName>
        <fullName evidence="8">SAICAR synthetase</fullName>
    </alternativeName>
</protein>
<keyword evidence="6 8" id="KW-0067">ATP-binding</keyword>
<dbReference type="NCBIfam" id="NF010568">
    <property type="entry name" value="PRK13961.1"/>
    <property type="match status" value="1"/>
</dbReference>
<dbReference type="PROSITE" id="PS01057">
    <property type="entry name" value="SAICAR_SYNTHETASE_1"/>
    <property type="match status" value="1"/>
</dbReference>
<comment type="similarity">
    <text evidence="2 8">Belongs to the SAICAR synthetase family.</text>
</comment>
<evidence type="ECO:0000256" key="6">
    <source>
        <dbReference type="ARBA" id="ARBA00022840"/>
    </source>
</evidence>
<evidence type="ECO:0000256" key="2">
    <source>
        <dbReference type="ARBA" id="ARBA00010190"/>
    </source>
</evidence>
<dbReference type="PROSITE" id="PS01058">
    <property type="entry name" value="SAICAR_SYNTHETASE_2"/>
    <property type="match status" value="1"/>
</dbReference>
<accession>A0A7C9IJE6</accession>
<keyword evidence="4 8" id="KW-0547">Nucleotide-binding</keyword>
<dbReference type="GO" id="GO:0005737">
    <property type="term" value="C:cytoplasm"/>
    <property type="evidence" value="ECO:0007669"/>
    <property type="project" value="TreeGrafter"/>
</dbReference>
<evidence type="ECO:0000313" key="11">
    <source>
        <dbReference type="Proteomes" id="UP000482487"/>
    </source>
</evidence>
<dbReference type="HAMAP" id="MF_00137">
    <property type="entry name" value="SAICAR_synth"/>
    <property type="match status" value="1"/>
</dbReference>
<dbReference type="UniPathway" id="UPA00074">
    <property type="reaction ID" value="UER00131"/>
</dbReference>
<dbReference type="PANTHER" id="PTHR43700:SF1">
    <property type="entry name" value="PHOSPHORIBOSYLAMINOIMIDAZOLE-SUCCINOCARBOXAMIDE SYNTHASE"/>
    <property type="match status" value="1"/>
</dbReference>